<feature type="compositionally biased region" description="Gly residues" evidence="1">
    <location>
        <begin position="164"/>
        <end position="173"/>
    </location>
</feature>
<keyword evidence="3" id="KW-1185">Reference proteome</keyword>
<protein>
    <submittedName>
        <fullName evidence="2">Hypp3848 protein</fullName>
    </submittedName>
</protein>
<evidence type="ECO:0000313" key="3">
    <source>
        <dbReference type="Proteomes" id="UP000838412"/>
    </source>
</evidence>
<evidence type="ECO:0000256" key="1">
    <source>
        <dbReference type="SAM" id="MobiDB-lite"/>
    </source>
</evidence>
<feature type="region of interest" description="Disordered" evidence="1">
    <location>
        <begin position="164"/>
        <end position="202"/>
    </location>
</feature>
<accession>A0A8K0A369</accession>
<feature type="region of interest" description="Disordered" evidence="1">
    <location>
        <begin position="76"/>
        <end position="101"/>
    </location>
</feature>
<name>A0A8K0A369_BRALA</name>
<evidence type="ECO:0000313" key="2">
    <source>
        <dbReference type="EMBL" id="CAH1268256.1"/>
    </source>
</evidence>
<reference evidence="2" key="1">
    <citation type="submission" date="2022-01" db="EMBL/GenBank/DDBJ databases">
        <authorList>
            <person name="Braso-Vives M."/>
        </authorList>
    </citation>
    <scope>NUCLEOTIDE SEQUENCE</scope>
</reference>
<sequence length="202" mass="21445">MGLGTARVMPPCFTGASHGGQGVDQGTLRVCWPGWRPKPPGGSPDACREQRTSRHQYRLDLGGTSMQRNNNPYVFLSSDDTSRGSVSEKNQPMARPPDLTTPDLSVMVAGRPLPRRLEKISPKFRFPRIGIPEASGHSAGRERCGRGGLLGLYLDGRVPGTCRGGLSGTGAGRPVGVLPGARRLPDGVESARGADAPPHYPN</sequence>
<dbReference type="AlphaFoldDB" id="A0A8K0A369"/>
<organism evidence="2 3">
    <name type="scientific">Branchiostoma lanceolatum</name>
    <name type="common">Common lancelet</name>
    <name type="synonym">Amphioxus lanceolatum</name>
    <dbReference type="NCBI Taxonomy" id="7740"/>
    <lineage>
        <taxon>Eukaryota</taxon>
        <taxon>Metazoa</taxon>
        <taxon>Chordata</taxon>
        <taxon>Cephalochordata</taxon>
        <taxon>Leptocardii</taxon>
        <taxon>Amphioxiformes</taxon>
        <taxon>Branchiostomatidae</taxon>
        <taxon>Branchiostoma</taxon>
    </lineage>
</organism>
<dbReference type="EMBL" id="OV696691">
    <property type="protein sequence ID" value="CAH1268256.1"/>
    <property type="molecule type" value="Genomic_DNA"/>
</dbReference>
<proteinExistence type="predicted"/>
<gene>
    <name evidence="2" type="primary">Hypp3848</name>
    <name evidence="2" type="ORF">BLAG_LOCUS21262</name>
</gene>
<dbReference type="Proteomes" id="UP000838412">
    <property type="component" value="Chromosome 6"/>
</dbReference>